<feature type="compositionally biased region" description="Low complexity" evidence="1">
    <location>
        <begin position="289"/>
        <end position="316"/>
    </location>
</feature>
<dbReference type="AlphaFoldDB" id="B4J3E1"/>
<dbReference type="EMBL" id="CH916366">
    <property type="protein sequence ID" value="EDV97240.1"/>
    <property type="molecule type" value="Genomic_DNA"/>
</dbReference>
<dbReference type="Gene3D" id="3.30.60.30">
    <property type="match status" value="1"/>
</dbReference>
<dbReference type="Pfam" id="PF07648">
    <property type="entry name" value="Kazal_2"/>
    <property type="match status" value="1"/>
</dbReference>
<evidence type="ECO:0000313" key="5">
    <source>
        <dbReference type="Proteomes" id="UP000001070"/>
    </source>
</evidence>
<dbReference type="InterPro" id="IPR036058">
    <property type="entry name" value="Kazal_dom_sf"/>
</dbReference>
<dbReference type="OrthoDB" id="8019568at2759"/>
<dbReference type="HOGENOM" id="CLU_473507_0_0_1"/>
<dbReference type="eggNOG" id="ENOG502T7WN">
    <property type="taxonomic scope" value="Eukaryota"/>
</dbReference>
<feature type="domain" description="Kazal-like" evidence="3">
    <location>
        <begin position="497"/>
        <end position="552"/>
    </location>
</feature>
<feature type="region of interest" description="Disordered" evidence="1">
    <location>
        <begin position="195"/>
        <end position="215"/>
    </location>
</feature>
<dbReference type="STRING" id="7222.B4J3E1"/>
<organism evidence="5">
    <name type="scientific">Drosophila grimshawi</name>
    <name type="common">Hawaiian fruit fly</name>
    <name type="synonym">Idiomyia grimshawi</name>
    <dbReference type="NCBI Taxonomy" id="7222"/>
    <lineage>
        <taxon>Eukaryota</taxon>
        <taxon>Metazoa</taxon>
        <taxon>Ecdysozoa</taxon>
        <taxon>Arthropoda</taxon>
        <taxon>Hexapoda</taxon>
        <taxon>Insecta</taxon>
        <taxon>Pterygota</taxon>
        <taxon>Neoptera</taxon>
        <taxon>Endopterygota</taxon>
        <taxon>Diptera</taxon>
        <taxon>Brachycera</taxon>
        <taxon>Muscomorpha</taxon>
        <taxon>Ephydroidea</taxon>
        <taxon>Drosophilidae</taxon>
        <taxon>Drosophila</taxon>
        <taxon>Hawaiian Drosophila</taxon>
    </lineage>
</organism>
<accession>B4J3E1</accession>
<feature type="compositionally biased region" description="Low complexity" evidence="1">
    <location>
        <begin position="199"/>
        <end position="212"/>
    </location>
</feature>
<keyword evidence="5" id="KW-1185">Reference proteome</keyword>
<dbReference type="InParanoid" id="B4J3E1"/>
<keyword evidence="2" id="KW-0732">Signal</keyword>
<evidence type="ECO:0000313" key="4">
    <source>
        <dbReference type="EMBL" id="EDV97240.1"/>
    </source>
</evidence>
<dbReference type="OMA" id="LECYSSC"/>
<evidence type="ECO:0000259" key="3">
    <source>
        <dbReference type="PROSITE" id="PS51465"/>
    </source>
</evidence>
<dbReference type="SUPFAM" id="SSF100895">
    <property type="entry name" value="Kazal-type serine protease inhibitors"/>
    <property type="match status" value="1"/>
</dbReference>
<dbReference type="Proteomes" id="UP000001070">
    <property type="component" value="Unassembled WGS sequence"/>
</dbReference>
<gene>
    <name evidence="4" type="primary">Dgri\GH14792</name>
    <name evidence="4" type="ORF">Dgri_GH14792</name>
</gene>
<protein>
    <submittedName>
        <fullName evidence="4">GH14792</fullName>
    </submittedName>
</protein>
<feature type="signal peptide" evidence="2">
    <location>
        <begin position="1"/>
        <end position="17"/>
    </location>
</feature>
<name>B4J3E1_DROGR</name>
<reference evidence="4 5" key="1">
    <citation type="journal article" date="2007" name="Nature">
        <title>Evolution of genes and genomes on the Drosophila phylogeny.</title>
        <authorList>
            <consortium name="Drosophila 12 Genomes Consortium"/>
            <person name="Clark A.G."/>
            <person name="Eisen M.B."/>
            <person name="Smith D.R."/>
            <person name="Bergman C.M."/>
            <person name="Oliver B."/>
            <person name="Markow T.A."/>
            <person name="Kaufman T.C."/>
            <person name="Kellis M."/>
            <person name="Gelbart W."/>
            <person name="Iyer V.N."/>
            <person name="Pollard D.A."/>
            <person name="Sackton T.B."/>
            <person name="Larracuente A.M."/>
            <person name="Singh N.D."/>
            <person name="Abad J.P."/>
            <person name="Abt D.N."/>
            <person name="Adryan B."/>
            <person name="Aguade M."/>
            <person name="Akashi H."/>
            <person name="Anderson W.W."/>
            <person name="Aquadro C.F."/>
            <person name="Ardell D.H."/>
            <person name="Arguello R."/>
            <person name="Artieri C.G."/>
            <person name="Barbash D.A."/>
            <person name="Barker D."/>
            <person name="Barsanti P."/>
            <person name="Batterham P."/>
            <person name="Batzoglou S."/>
            <person name="Begun D."/>
            <person name="Bhutkar A."/>
            <person name="Blanco E."/>
            <person name="Bosak S.A."/>
            <person name="Bradley R.K."/>
            <person name="Brand A.D."/>
            <person name="Brent M.R."/>
            <person name="Brooks A.N."/>
            <person name="Brown R.H."/>
            <person name="Butlin R.K."/>
            <person name="Caggese C."/>
            <person name="Calvi B.R."/>
            <person name="Bernardo de Carvalho A."/>
            <person name="Caspi A."/>
            <person name="Castrezana S."/>
            <person name="Celniker S.E."/>
            <person name="Chang J.L."/>
            <person name="Chapple C."/>
            <person name="Chatterji S."/>
            <person name="Chinwalla A."/>
            <person name="Civetta A."/>
            <person name="Clifton S.W."/>
            <person name="Comeron J.M."/>
            <person name="Costello J.C."/>
            <person name="Coyne J.A."/>
            <person name="Daub J."/>
            <person name="David R.G."/>
            <person name="Delcher A.L."/>
            <person name="Delehaunty K."/>
            <person name="Do C.B."/>
            <person name="Ebling H."/>
            <person name="Edwards K."/>
            <person name="Eickbush T."/>
            <person name="Evans J.D."/>
            <person name="Filipski A."/>
            <person name="Findeiss S."/>
            <person name="Freyhult E."/>
            <person name="Fulton L."/>
            <person name="Fulton R."/>
            <person name="Garcia A.C."/>
            <person name="Gardiner A."/>
            <person name="Garfield D.A."/>
            <person name="Garvin B.E."/>
            <person name="Gibson G."/>
            <person name="Gilbert D."/>
            <person name="Gnerre S."/>
            <person name="Godfrey J."/>
            <person name="Good R."/>
            <person name="Gotea V."/>
            <person name="Gravely B."/>
            <person name="Greenberg A.J."/>
            <person name="Griffiths-Jones S."/>
            <person name="Gross S."/>
            <person name="Guigo R."/>
            <person name="Gustafson E.A."/>
            <person name="Haerty W."/>
            <person name="Hahn M.W."/>
            <person name="Halligan D.L."/>
            <person name="Halpern A.L."/>
            <person name="Halter G.M."/>
            <person name="Han M.V."/>
            <person name="Heger A."/>
            <person name="Hillier L."/>
            <person name="Hinrichs A.S."/>
            <person name="Holmes I."/>
            <person name="Hoskins R.A."/>
            <person name="Hubisz M.J."/>
            <person name="Hultmark D."/>
            <person name="Huntley M.A."/>
            <person name="Jaffe D.B."/>
            <person name="Jagadeeshan S."/>
            <person name="Jeck W.R."/>
            <person name="Johnson J."/>
            <person name="Jones C.D."/>
            <person name="Jordan W.C."/>
            <person name="Karpen G.H."/>
            <person name="Kataoka E."/>
            <person name="Keightley P.D."/>
            <person name="Kheradpour P."/>
            <person name="Kirkness E.F."/>
            <person name="Koerich L.B."/>
            <person name="Kristiansen K."/>
            <person name="Kudrna D."/>
            <person name="Kulathinal R.J."/>
            <person name="Kumar S."/>
            <person name="Kwok R."/>
            <person name="Lander E."/>
            <person name="Langley C.H."/>
            <person name="Lapoint R."/>
            <person name="Lazzaro B.P."/>
            <person name="Lee S.J."/>
            <person name="Levesque L."/>
            <person name="Li R."/>
            <person name="Lin C.F."/>
            <person name="Lin M.F."/>
            <person name="Lindblad-Toh K."/>
            <person name="Llopart A."/>
            <person name="Long M."/>
            <person name="Low L."/>
            <person name="Lozovsky E."/>
            <person name="Lu J."/>
            <person name="Luo M."/>
            <person name="Machado C.A."/>
            <person name="Makalowski W."/>
            <person name="Marzo M."/>
            <person name="Matsuda M."/>
            <person name="Matzkin L."/>
            <person name="McAllister B."/>
            <person name="McBride C.S."/>
            <person name="McKernan B."/>
            <person name="McKernan K."/>
            <person name="Mendez-Lago M."/>
            <person name="Minx P."/>
            <person name="Mollenhauer M.U."/>
            <person name="Montooth K."/>
            <person name="Mount S.M."/>
            <person name="Mu X."/>
            <person name="Myers E."/>
            <person name="Negre B."/>
            <person name="Newfeld S."/>
            <person name="Nielsen R."/>
            <person name="Noor M.A."/>
            <person name="O'Grady P."/>
            <person name="Pachter L."/>
            <person name="Papaceit M."/>
            <person name="Parisi M.J."/>
            <person name="Parisi M."/>
            <person name="Parts L."/>
            <person name="Pedersen J.S."/>
            <person name="Pesole G."/>
            <person name="Phillippy A.M."/>
            <person name="Ponting C.P."/>
            <person name="Pop M."/>
            <person name="Porcelli D."/>
            <person name="Powell J.R."/>
            <person name="Prohaska S."/>
            <person name="Pruitt K."/>
            <person name="Puig M."/>
            <person name="Quesneville H."/>
            <person name="Ram K.R."/>
            <person name="Rand D."/>
            <person name="Rasmussen M.D."/>
            <person name="Reed L.K."/>
            <person name="Reenan R."/>
            <person name="Reily A."/>
            <person name="Remington K.A."/>
            <person name="Rieger T.T."/>
            <person name="Ritchie M.G."/>
            <person name="Robin C."/>
            <person name="Rogers Y.H."/>
            <person name="Rohde C."/>
            <person name="Rozas J."/>
            <person name="Rubenfield M.J."/>
            <person name="Ruiz A."/>
            <person name="Russo S."/>
            <person name="Salzberg S.L."/>
            <person name="Sanchez-Gracia A."/>
            <person name="Saranga D.J."/>
            <person name="Sato H."/>
            <person name="Schaeffer S.W."/>
            <person name="Schatz M.C."/>
            <person name="Schlenke T."/>
            <person name="Schwartz R."/>
            <person name="Segarra C."/>
            <person name="Singh R.S."/>
            <person name="Sirot L."/>
            <person name="Sirota M."/>
            <person name="Sisneros N.B."/>
            <person name="Smith C.D."/>
            <person name="Smith T.F."/>
            <person name="Spieth J."/>
            <person name="Stage D.E."/>
            <person name="Stark A."/>
            <person name="Stephan W."/>
            <person name="Strausberg R.L."/>
            <person name="Strempel S."/>
            <person name="Sturgill D."/>
            <person name="Sutton G."/>
            <person name="Sutton G.G."/>
            <person name="Tao W."/>
            <person name="Teichmann S."/>
            <person name="Tobari Y.N."/>
            <person name="Tomimura Y."/>
            <person name="Tsolas J.M."/>
            <person name="Valente V.L."/>
            <person name="Venter E."/>
            <person name="Venter J.C."/>
            <person name="Vicario S."/>
            <person name="Vieira F.G."/>
            <person name="Vilella A.J."/>
            <person name="Villasante A."/>
            <person name="Walenz B."/>
            <person name="Wang J."/>
            <person name="Wasserman M."/>
            <person name="Watts T."/>
            <person name="Wilson D."/>
            <person name="Wilson R.K."/>
            <person name="Wing R.A."/>
            <person name="Wolfner M.F."/>
            <person name="Wong A."/>
            <person name="Wong G.K."/>
            <person name="Wu C.I."/>
            <person name="Wu G."/>
            <person name="Yamamoto D."/>
            <person name="Yang H.P."/>
            <person name="Yang S.P."/>
            <person name="Yorke J.A."/>
            <person name="Yoshida K."/>
            <person name="Zdobnov E."/>
            <person name="Zhang P."/>
            <person name="Zhang Y."/>
            <person name="Zimin A.V."/>
            <person name="Baldwin J."/>
            <person name="Abdouelleil A."/>
            <person name="Abdulkadir J."/>
            <person name="Abebe A."/>
            <person name="Abera B."/>
            <person name="Abreu J."/>
            <person name="Acer S.C."/>
            <person name="Aftuck L."/>
            <person name="Alexander A."/>
            <person name="An P."/>
            <person name="Anderson E."/>
            <person name="Anderson S."/>
            <person name="Arachi H."/>
            <person name="Azer M."/>
            <person name="Bachantsang P."/>
            <person name="Barry A."/>
            <person name="Bayul T."/>
            <person name="Berlin A."/>
            <person name="Bessette D."/>
            <person name="Bloom T."/>
            <person name="Blye J."/>
            <person name="Boguslavskiy L."/>
            <person name="Bonnet C."/>
            <person name="Boukhgalter B."/>
            <person name="Bourzgui I."/>
            <person name="Brown A."/>
            <person name="Cahill P."/>
            <person name="Channer S."/>
            <person name="Cheshatsang Y."/>
            <person name="Chuda L."/>
            <person name="Citroen M."/>
            <person name="Collymore A."/>
            <person name="Cooke P."/>
            <person name="Costello M."/>
            <person name="D'Aco K."/>
            <person name="Daza R."/>
            <person name="De Haan G."/>
            <person name="DeGray S."/>
            <person name="DeMaso C."/>
            <person name="Dhargay N."/>
            <person name="Dooley K."/>
            <person name="Dooley E."/>
            <person name="Doricent M."/>
            <person name="Dorje P."/>
            <person name="Dorjee K."/>
            <person name="Dupes A."/>
            <person name="Elong R."/>
            <person name="Falk J."/>
            <person name="Farina A."/>
            <person name="Faro S."/>
            <person name="Ferguson D."/>
            <person name="Fisher S."/>
            <person name="Foley C.D."/>
            <person name="Franke A."/>
            <person name="Friedrich D."/>
            <person name="Gadbois L."/>
            <person name="Gearin G."/>
            <person name="Gearin C.R."/>
            <person name="Giannoukos G."/>
            <person name="Goode T."/>
            <person name="Graham J."/>
            <person name="Grandbois E."/>
            <person name="Grewal S."/>
            <person name="Gyaltsen K."/>
            <person name="Hafez N."/>
            <person name="Hagos B."/>
            <person name="Hall J."/>
            <person name="Henson C."/>
            <person name="Hollinger A."/>
            <person name="Honan T."/>
            <person name="Huard M.D."/>
            <person name="Hughes L."/>
            <person name="Hurhula B."/>
            <person name="Husby M.E."/>
            <person name="Kamat A."/>
            <person name="Kanga B."/>
            <person name="Kashin S."/>
            <person name="Khazanovich D."/>
            <person name="Kisner P."/>
            <person name="Lance K."/>
            <person name="Lara M."/>
            <person name="Lee W."/>
            <person name="Lennon N."/>
            <person name="Letendre F."/>
            <person name="LeVine R."/>
            <person name="Lipovsky A."/>
            <person name="Liu X."/>
            <person name="Liu J."/>
            <person name="Liu S."/>
            <person name="Lokyitsang T."/>
            <person name="Lokyitsang Y."/>
            <person name="Lubonja R."/>
            <person name="Lui A."/>
            <person name="MacDonald P."/>
            <person name="Magnisalis V."/>
            <person name="Maru K."/>
            <person name="Matthews C."/>
            <person name="McCusker W."/>
            <person name="McDonough S."/>
            <person name="Mehta T."/>
            <person name="Meldrim J."/>
            <person name="Meneus L."/>
            <person name="Mihai O."/>
            <person name="Mihalev A."/>
            <person name="Mihova T."/>
            <person name="Mittelman R."/>
            <person name="Mlenga V."/>
            <person name="Montmayeur A."/>
            <person name="Mulrain L."/>
            <person name="Navidi A."/>
            <person name="Naylor J."/>
            <person name="Negash T."/>
            <person name="Nguyen T."/>
            <person name="Nguyen N."/>
            <person name="Nicol R."/>
            <person name="Norbu C."/>
            <person name="Norbu N."/>
            <person name="Novod N."/>
            <person name="O'Neill B."/>
            <person name="Osman S."/>
            <person name="Markiewicz E."/>
            <person name="Oyono O.L."/>
            <person name="Patti C."/>
            <person name="Phunkhang P."/>
            <person name="Pierre F."/>
            <person name="Priest M."/>
            <person name="Raghuraman S."/>
            <person name="Rege F."/>
            <person name="Reyes R."/>
            <person name="Rise C."/>
            <person name="Rogov P."/>
            <person name="Ross K."/>
            <person name="Ryan E."/>
            <person name="Settipalli S."/>
            <person name="Shea T."/>
            <person name="Sherpa N."/>
            <person name="Shi L."/>
            <person name="Shih D."/>
            <person name="Sparrow T."/>
            <person name="Spaulding J."/>
            <person name="Stalker J."/>
            <person name="Stange-Thomann N."/>
            <person name="Stavropoulos S."/>
            <person name="Stone C."/>
            <person name="Strader C."/>
            <person name="Tesfaye S."/>
            <person name="Thomson T."/>
            <person name="Thoulutsang Y."/>
            <person name="Thoulutsang D."/>
            <person name="Topham K."/>
            <person name="Topping I."/>
            <person name="Tsamla T."/>
            <person name="Vassiliev H."/>
            <person name="Vo A."/>
            <person name="Wangchuk T."/>
            <person name="Wangdi T."/>
            <person name="Weiand M."/>
            <person name="Wilkinson J."/>
            <person name="Wilson A."/>
            <person name="Yadav S."/>
            <person name="Young G."/>
            <person name="Yu Q."/>
            <person name="Zembek L."/>
            <person name="Zhong D."/>
            <person name="Zimmer A."/>
            <person name="Zwirko Z."/>
            <person name="Jaffe D.B."/>
            <person name="Alvarez P."/>
            <person name="Brockman W."/>
            <person name="Butler J."/>
            <person name="Chin C."/>
            <person name="Gnerre S."/>
            <person name="Grabherr M."/>
            <person name="Kleber M."/>
            <person name="Mauceli E."/>
            <person name="MacCallum I."/>
        </authorList>
    </citation>
    <scope>NUCLEOTIDE SEQUENCE [LARGE SCALE GENOMIC DNA]</scope>
    <source>
        <strain evidence="5">Tucson 15287-2541.00</strain>
    </source>
</reference>
<proteinExistence type="predicted"/>
<feature type="chain" id="PRO_5002807986" evidence="2">
    <location>
        <begin position="18"/>
        <end position="552"/>
    </location>
</feature>
<feature type="region of interest" description="Disordered" evidence="1">
    <location>
        <begin position="289"/>
        <end position="330"/>
    </location>
</feature>
<evidence type="ECO:0000256" key="2">
    <source>
        <dbReference type="SAM" id="SignalP"/>
    </source>
</evidence>
<evidence type="ECO:0000256" key="1">
    <source>
        <dbReference type="SAM" id="MobiDB-lite"/>
    </source>
</evidence>
<dbReference type="InterPro" id="IPR002350">
    <property type="entry name" value="Kazal_dom"/>
</dbReference>
<dbReference type="CDD" id="cd00104">
    <property type="entry name" value="KAZAL_FS"/>
    <property type="match status" value="1"/>
</dbReference>
<feature type="region of interest" description="Disordered" evidence="1">
    <location>
        <begin position="45"/>
        <end position="77"/>
    </location>
</feature>
<feature type="region of interest" description="Disordered" evidence="1">
    <location>
        <begin position="382"/>
        <end position="401"/>
    </location>
</feature>
<dbReference type="PhylomeDB" id="B4J3E1"/>
<sequence>MLNVILLFGCMQLQVESKQQLPEFSLETALRSARLMQFLSEPMPSFNHNRRVGGGGPGQIPRMRPSPDNLQSPPGWRPPLPPPMLAGGMQQIRREFNGNWPHNTAINNAATRFAHSKDAPVLDVGKSQFYRPKDGSQYNYNVNQYTTPNFKASPPHFNGNIAVKNNEQNKFPIYTPIKQYAIPVEANKYLSYADPTSKQTQTQPQTQTQTLQHHNQLGKASNGYAVYEDTENAAKNAVHLSFNYQQNPGPQLMSKDAEKYLHFMGTNDYFLPRRDPNYKQLDAERDQISYHQQQQLIQRGQQQQQHQQPTVQTLLQRQHTDSSGSSSYNKPLRVSDLFYQQDPAPANSAVVRGSYQAGQNAFVVKSDGNKSVKHILSTTLTSKTTQTPPGLPTYTKPWQNAHKTATPEPVRFEFTEHDAIKGSASYTNAPQAPKFYYETHTSTPQIPSLSTASIPNIPHSVKEGQIVGESKDGTAYVKKKGILNPPIVATDSAESPKDNEAYCEKICANVYDENDEIVCGSDGYMYTGETQLQCYSTCLNIEVSIQSKGSCA</sequence>
<dbReference type="PROSITE" id="PS51465">
    <property type="entry name" value="KAZAL_2"/>
    <property type="match status" value="1"/>
</dbReference>